<evidence type="ECO:0000313" key="2">
    <source>
        <dbReference type="EMBL" id="EGC42064.1"/>
    </source>
</evidence>
<keyword evidence="1" id="KW-0472">Membrane</keyword>
<evidence type="ECO:0000256" key="1">
    <source>
        <dbReference type="SAM" id="Phobius"/>
    </source>
</evidence>
<dbReference type="HOGENOM" id="CLU_1454007_0_0_1"/>
<dbReference type="OMA" id="WRTRTIE"/>
<dbReference type="Proteomes" id="UP000008142">
    <property type="component" value="Unassembled WGS sequence"/>
</dbReference>
<name>F0U521_AJEC8</name>
<keyword evidence="1" id="KW-1133">Transmembrane helix</keyword>
<organism evidence="3">
    <name type="scientific">Ajellomyces capsulatus (strain H88)</name>
    <name type="common">Darling's disease fungus</name>
    <name type="synonym">Histoplasma capsulatum</name>
    <dbReference type="NCBI Taxonomy" id="544711"/>
    <lineage>
        <taxon>Eukaryota</taxon>
        <taxon>Fungi</taxon>
        <taxon>Dikarya</taxon>
        <taxon>Ascomycota</taxon>
        <taxon>Pezizomycotina</taxon>
        <taxon>Eurotiomycetes</taxon>
        <taxon>Eurotiomycetidae</taxon>
        <taxon>Onygenales</taxon>
        <taxon>Ajellomycetaceae</taxon>
        <taxon>Histoplasma</taxon>
    </lineage>
</organism>
<reference evidence="3" key="1">
    <citation type="submission" date="2008-07" db="EMBL/GenBank/DDBJ databases">
        <title>Annotation of Ajellomyces capsulatus strain H88.</title>
        <authorList>
            <person name="Champion M."/>
            <person name="Cuomo C."/>
            <person name="Ma L.-J."/>
            <person name="Henn M.R."/>
            <person name="Sil A."/>
            <person name="Goldman B."/>
            <person name="Young S.K."/>
            <person name="Kodira C.D."/>
            <person name="Zeng Q."/>
            <person name="Koehrsen M."/>
            <person name="Alvarado L."/>
            <person name="Berlin A."/>
            <person name="Borenstein D."/>
            <person name="Chen Z."/>
            <person name="Engels R."/>
            <person name="Freedman E."/>
            <person name="Gellesch M."/>
            <person name="Goldberg J."/>
            <person name="Griggs A."/>
            <person name="Gujja S."/>
            <person name="Heiman D."/>
            <person name="Hepburn T."/>
            <person name="Howarth C."/>
            <person name="Jen D."/>
            <person name="Larson L."/>
            <person name="Lewis B."/>
            <person name="Mehta T."/>
            <person name="Park D."/>
            <person name="Pearson M."/>
            <person name="Roberts A."/>
            <person name="Saif S."/>
            <person name="Shea T."/>
            <person name="Shenoy N."/>
            <person name="Sisk P."/>
            <person name="Stolte C."/>
            <person name="Sykes S."/>
            <person name="Walk T."/>
            <person name="White J."/>
            <person name="Yandava C."/>
            <person name="Klein B."/>
            <person name="McEwen J.G."/>
            <person name="Puccia R."/>
            <person name="Goldman G.H."/>
            <person name="Felipe M.S."/>
            <person name="Nino-Vega G."/>
            <person name="San-Blas G."/>
            <person name="Taylor J."/>
            <person name="Mendoza L."/>
            <person name="Galagan J."/>
            <person name="Nusbaum C."/>
            <person name="Birren B."/>
        </authorList>
    </citation>
    <scope>NUCLEOTIDE SEQUENCE [LARGE SCALE GENOMIC DNA]</scope>
    <source>
        <strain evidence="3">H88</strain>
    </source>
</reference>
<accession>F0U521</accession>
<gene>
    <name evidence="2" type="ORF">HCEG_01426</name>
</gene>
<feature type="transmembrane region" description="Helical" evidence="1">
    <location>
        <begin position="16"/>
        <end position="44"/>
    </location>
</feature>
<keyword evidence="1" id="KW-0812">Transmembrane</keyword>
<dbReference type="VEuPathDB" id="FungiDB:I7I53_06853"/>
<evidence type="ECO:0000313" key="3">
    <source>
        <dbReference type="Proteomes" id="UP000008142"/>
    </source>
</evidence>
<sequence>MALTRTTHTSNQALDMWILGLAIMFAPPLSAYMLLYLVASGLVAETQMKDKMLILDLLGTSSEEEQATPRLKILKRMAFYPEQLEWRTRTIEALEHRQTWTDSKHHYYVQGPSSTDLDQPQGLPPTLRPLFKWRRFSGFAMGRPNEFRDETLWWFGDLAQPDGEMAPISVQGLPNTPLAAQFKLVLAT</sequence>
<dbReference type="AlphaFoldDB" id="F0U521"/>
<proteinExistence type="predicted"/>
<dbReference type="EMBL" id="DS990636">
    <property type="protein sequence ID" value="EGC42064.1"/>
    <property type="molecule type" value="Genomic_DNA"/>
</dbReference>
<protein>
    <submittedName>
        <fullName evidence="2">Predicted protein</fullName>
    </submittedName>
</protein>